<dbReference type="EMBL" id="AHAM01000270">
    <property type="protein sequence ID" value="EHK53425.1"/>
    <property type="molecule type" value="Genomic_DNA"/>
</dbReference>
<organism evidence="1 2">
    <name type="scientific">Mesorhizobium alhagi CCNWXJ12-2</name>
    <dbReference type="NCBI Taxonomy" id="1107882"/>
    <lineage>
        <taxon>Bacteria</taxon>
        <taxon>Pseudomonadati</taxon>
        <taxon>Pseudomonadota</taxon>
        <taxon>Alphaproteobacteria</taxon>
        <taxon>Hyphomicrobiales</taxon>
        <taxon>Phyllobacteriaceae</taxon>
        <taxon>Allomesorhizobium</taxon>
    </lineage>
</organism>
<accession>H0I0R3</accession>
<evidence type="ECO:0000313" key="1">
    <source>
        <dbReference type="EMBL" id="EHK53425.1"/>
    </source>
</evidence>
<reference evidence="1 2" key="1">
    <citation type="journal article" date="2012" name="J. Bacteriol.">
        <title>Draft Genome Sequence of Mesorhizobium alhagi CCNWXJ12-2T, a Novel Salt-Resistant Species Isolated from the Desert of Northwestern China.</title>
        <authorList>
            <person name="Zhou M."/>
            <person name="Chen W."/>
            <person name="Chen H."/>
            <person name="Wei G."/>
        </authorList>
    </citation>
    <scope>NUCLEOTIDE SEQUENCE [LARGE SCALE GENOMIC DNA]</scope>
    <source>
        <strain evidence="1 2">CCNWXJ12-2</strain>
    </source>
</reference>
<sequence>MLLGFCALDYAESLLVRFPQRADPCPDVLACLAISLDAGHTPADIRLVTLVALAVITKRQNSKNPSC</sequence>
<gene>
    <name evidence="1" type="ORF">MAXJ12_30252</name>
</gene>
<dbReference type="PATRIC" id="fig|1107882.3.peg.5853"/>
<protein>
    <submittedName>
        <fullName evidence="1">Uncharacterized protein</fullName>
    </submittedName>
</protein>
<keyword evidence="2" id="KW-1185">Reference proteome</keyword>
<name>H0I0R3_9HYPH</name>
<dbReference type="AlphaFoldDB" id="H0I0R3"/>
<dbReference type="Proteomes" id="UP000003250">
    <property type="component" value="Unassembled WGS sequence"/>
</dbReference>
<proteinExistence type="predicted"/>
<evidence type="ECO:0000313" key="2">
    <source>
        <dbReference type="Proteomes" id="UP000003250"/>
    </source>
</evidence>